<comment type="subcellular location">
    <subcellularLocation>
        <location evidence="1">Nucleus</location>
    </subcellularLocation>
</comment>
<dbReference type="InterPro" id="IPR012677">
    <property type="entry name" value="Nucleotide-bd_a/b_plait_sf"/>
</dbReference>
<evidence type="ECO:0000313" key="9">
    <source>
        <dbReference type="EMBL" id="KAK3200315.1"/>
    </source>
</evidence>
<evidence type="ECO:0000256" key="1">
    <source>
        <dbReference type="ARBA" id="ARBA00004123"/>
    </source>
</evidence>
<dbReference type="InterPro" id="IPR035979">
    <property type="entry name" value="RBD_domain_sf"/>
</dbReference>
<feature type="region of interest" description="Disordered" evidence="7">
    <location>
        <begin position="276"/>
        <end position="336"/>
    </location>
</feature>
<dbReference type="GO" id="GO:0006397">
    <property type="term" value="P:mRNA processing"/>
    <property type="evidence" value="ECO:0007669"/>
    <property type="project" value="UniProtKB-KW"/>
</dbReference>
<evidence type="ECO:0000256" key="5">
    <source>
        <dbReference type="ARBA" id="ARBA00023242"/>
    </source>
</evidence>
<evidence type="ECO:0000259" key="8">
    <source>
        <dbReference type="PROSITE" id="PS50102"/>
    </source>
</evidence>
<feature type="region of interest" description="Disordered" evidence="7">
    <location>
        <begin position="397"/>
        <end position="423"/>
    </location>
</feature>
<evidence type="ECO:0000256" key="4">
    <source>
        <dbReference type="ARBA" id="ARBA00023187"/>
    </source>
</evidence>
<feature type="compositionally biased region" description="Basic and acidic residues" evidence="7">
    <location>
        <begin position="323"/>
        <end position="332"/>
    </location>
</feature>
<evidence type="ECO:0000256" key="6">
    <source>
        <dbReference type="PROSITE-ProRule" id="PRU00176"/>
    </source>
</evidence>
<evidence type="ECO:0000313" key="10">
    <source>
        <dbReference type="Proteomes" id="UP001281410"/>
    </source>
</evidence>
<name>A0AAE0A4G6_9ROSI</name>
<keyword evidence="5" id="KW-0539">Nucleus</keyword>
<keyword evidence="2" id="KW-0507">mRNA processing</keyword>
<sequence>MLAPISLPFHQTLLLPTSKPLPKTPQLFAQCGLVMGIITQDNRMGEEVDLLVKVSEHFPAKINSTSSMISPWSSGSPLLSSIFSQMWVDLVRSRCLVEILVLDGSLRGWKITVRCDEEITTKRIWFGSKVAGIVGMKKLKSGSGLVAPFCLGKMKKTAARSFWFWREVEDEVESWGAVRSRFREGLFSIFVDNLNAQVDQKGLWEIFKPFGKVRDVFLSTPKDGIGRCYAFIRFATLSEASKVAKATDGMHVYGWPIWVKLAAYGWKDRRKVGMEGHGATNRVGRGSGSLGRGQGRGGPGGGSQHPNSQMDRSFAEALSGNQEEPKAQRSHDNTPIQVVEHSRSFELTVVRDASKVDYDWIRRHLGLTSGNFKEASKSSENWERLPEKVESQAPFLLAQKNSDKPEVSLSTRPARSASREKNR</sequence>
<proteinExistence type="predicted"/>
<evidence type="ECO:0000256" key="3">
    <source>
        <dbReference type="ARBA" id="ARBA00022884"/>
    </source>
</evidence>
<protein>
    <recommendedName>
        <fullName evidence="8">RRM domain-containing protein</fullName>
    </recommendedName>
</protein>
<dbReference type="GO" id="GO:0003723">
    <property type="term" value="F:RNA binding"/>
    <property type="evidence" value="ECO:0007669"/>
    <property type="project" value="UniProtKB-UniRule"/>
</dbReference>
<dbReference type="SUPFAM" id="SSF54928">
    <property type="entry name" value="RNA-binding domain, RBD"/>
    <property type="match status" value="1"/>
</dbReference>
<keyword evidence="10" id="KW-1185">Reference proteome</keyword>
<organism evidence="9 10">
    <name type="scientific">Dipteronia sinensis</name>
    <dbReference type="NCBI Taxonomy" id="43782"/>
    <lineage>
        <taxon>Eukaryota</taxon>
        <taxon>Viridiplantae</taxon>
        <taxon>Streptophyta</taxon>
        <taxon>Embryophyta</taxon>
        <taxon>Tracheophyta</taxon>
        <taxon>Spermatophyta</taxon>
        <taxon>Magnoliopsida</taxon>
        <taxon>eudicotyledons</taxon>
        <taxon>Gunneridae</taxon>
        <taxon>Pentapetalae</taxon>
        <taxon>rosids</taxon>
        <taxon>malvids</taxon>
        <taxon>Sapindales</taxon>
        <taxon>Sapindaceae</taxon>
        <taxon>Hippocastanoideae</taxon>
        <taxon>Acereae</taxon>
        <taxon>Dipteronia</taxon>
    </lineage>
</organism>
<keyword evidence="3 6" id="KW-0694">RNA-binding</keyword>
<feature type="domain" description="RRM" evidence="8">
    <location>
        <begin position="187"/>
        <end position="264"/>
    </location>
</feature>
<gene>
    <name evidence="9" type="ORF">Dsin_023730</name>
</gene>
<dbReference type="Gene3D" id="3.30.70.330">
    <property type="match status" value="1"/>
</dbReference>
<dbReference type="GO" id="GO:0005634">
    <property type="term" value="C:nucleus"/>
    <property type="evidence" value="ECO:0007669"/>
    <property type="project" value="UniProtKB-SubCell"/>
</dbReference>
<dbReference type="EMBL" id="JANJYJ010000007">
    <property type="protein sequence ID" value="KAK3200315.1"/>
    <property type="molecule type" value="Genomic_DNA"/>
</dbReference>
<accession>A0AAE0A4G6</accession>
<dbReference type="GO" id="GO:0008380">
    <property type="term" value="P:RNA splicing"/>
    <property type="evidence" value="ECO:0007669"/>
    <property type="project" value="UniProtKB-KW"/>
</dbReference>
<dbReference type="InterPro" id="IPR000504">
    <property type="entry name" value="RRM_dom"/>
</dbReference>
<dbReference type="PROSITE" id="PS50102">
    <property type="entry name" value="RRM"/>
    <property type="match status" value="1"/>
</dbReference>
<dbReference type="CDD" id="cd00590">
    <property type="entry name" value="RRM_SF"/>
    <property type="match status" value="1"/>
</dbReference>
<dbReference type="InterPro" id="IPR051106">
    <property type="entry name" value="RNA-bind/splicing_reg"/>
</dbReference>
<evidence type="ECO:0000256" key="7">
    <source>
        <dbReference type="SAM" id="MobiDB-lite"/>
    </source>
</evidence>
<dbReference type="Proteomes" id="UP001281410">
    <property type="component" value="Unassembled WGS sequence"/>
</dbReference>
<evidence type="ECO:0000256" key="2">
    <source>
        <dbReference type="ARBA" id="ARBA00022664"/>
    </source>
</evidence>
<dbReference type="PANTHER" id="PTHR48028">
    <property type="entry name" value="GLYCINE-RICH RNA-BINDING PROTEIN RZ1A"/>
    <property type="match status" value="1"/>
</dbReference>
<comment type="caution">
    <text evidence="9">The sequence shown here is derived from an EMBL/GenBank/DDBJ whole genome shotgun (WGS) entry which is preliminary data.</text>
</comment>
<dbReference type="PANTHER" id="PTHR48028:SF4">
    <property type="entry name" value="SC35-LIKE SPLICING FACTOR"/>
    <property type="match status" value="1"/>
</dbReference>
<dbReference type="SMART" id="SM00360">
    <property type="entry name" value="RRM"/>
    <property type="match status" value="1"/>
</dbReference>
<keyword evidence="4" id="KW-0508">mRNA splicing</keyword>
<reference evidence="9" key="1">
    <citation type="journal article" date="2023" name="Plant J.">
        <title>Genome sequences and population genomics provide insights into the demographic history, inbreeding, and mutation load of two 'living fossil' tree species of Dipteronia.</title>
        <authorList>
            <person name="Feng Y."/>
            <person name="Comes H.P."/>
            <person name="Chen J."/>
            <person name="Zhu S."/>
            <person name="Lu R."/>
            <person name="Zhang X."/>
            <person name="Li P."/>
            <person name="Qiu J."/>
            <person name="Olsen K.M."/>
            <person name="Qiu Y."/>
        </authorList>
    </citation>
    <scope>NUCLEOTIDE SEQUENCE</scope>
    <source>
        <strain evidence="9">NBL</strain>
    </source>
</reference>
<dbReference type="AlphaFoldDB" id="A0AAE0A4G6"/>
<feature type="compositionally biased region" description="Gly residues" evidence="7">
    <location>
        <begin position="285"/>
        <end position="303"/>
    </location>
</feature>
<dbReference type="Pfam" id="PF00076">
    <property type="entry name" value="RRM_1"/>
    <property type="match status" value="1"/>
</dbReference>